<dbReference type="Pfam" id="PF07963">
    <property type="entry name" value="N_methyl"/>
    <property type="match status" value="1"/>
</dbReference>
<name>A0ABU1GBT1_9GAMM</name>
<evidence type="ECO:0000256" key="5">
    <source>
        <dbReference type="SAM" id="MobiDB-lite"/>
    </source>
</evidence>
<reference evidence="7 8" key="1">
    <citation type="submission" date="2023-04" db="EMBL/GenBank/DDBJ databases">
        <title>A long-awaited taxogenomic arrangement of the family Halomonadaceae.</title>
        <authorList>
            <person name="De La Haba R."/>
            <person name="Chuvochina M."/>
            <person name="Wittouck S."/>
            <person name="Arahal D.R."/>
            <person name="Sanchez-Porro C."/>
            <person name="Hugenholtz P."/>
            <person name="Ventosa A."/>
        </authorList>
    </citation>
    <scope>NUCLEOTIDE SEQUENCE [LARGE SCALE GENOMIC DNA]</scope>
    <source>
        <strain evidence="7 8">DSM 18042</strain>
    </source>
</reference>
<keyword evidence="6" id="KW-0472">Membrane</keyword>
<evidence type="ECO:0000256" key="4">
    <source>
        <dbReference type="RuleBase" id="RU000389"/>
    </source>
</evidence>
<dbReference type="InterPro" id="IPR000983">
    <property type="entry name" value="Bac_GSPG_pilin"/>
</dbReference>
<feature type="region of interest" description="Disordered" evidence="5">
    <location>
        <begin position="126"/>
        <end position="174"/>
    </location>
</feature>
<evidence type="ECO:0000256" key="1">
    <source>
        <dbReference type="ARBA" id="ARBA00005233"/>
    </source>
</evidence>
<dbReference type="Gene3D" id="3.30.700.10">
    <property type="entry name" value="Glycoprotein, Type 4 Pilin"/>
    <property type="match status" value="1"/>
</dbReference>
<feature type="transmembrane region" description="Helical" evidence="6">
    <location>
        <begin position="20"/>
        <end position="40"/>
    </location>
</feature>
<evidence type="ECO:0000313" key="8">
    <source>
        <dbReference type="Proteomes" id="UP001269267"/>
    </source>
</evidence>
<dbReference type="SUPFAM" id="SSF54523">
    <property type="entry name" value="Pili subunits"/>
    <property type="match status" value="1"/>
</dbReference>
<keyword evidence="6" id="KW-0812">Transmembrane</keyword>
<evidence type="ECO:0000313" key="7">
    <source>
        <dbReference type="EMBL" id="MDR5874930.1"/>
    </source>
</evidence>
<keyword evidence="6" id="KW-1133">Transmembrane helix</keyword>
<keyword evidence="8" id="KW-1185">Reference proteome</keyword>
<comment type="similarity">
    <text evidence="1 4">Belongs to the N-Me-Phe pilin family.</text>
</comment>
<dbReference type="NCBIfam" id="TIGR02532">
    <property type="entry name" value="IV_pilin_GFxxxE"/>
    <property type="match status" value="1"/>
</dbReference>
<proteinExistence type="inferred from homology"/>
<dbReference type="PROSITE" id="PS00409">
    <property type="entry name" value="PROKAR_NTER_METHYL"/>
    <property type="match status" value="1"/>
</dbReference>
<accession>A0ABU1GBT1</accession>
<dbReference type="Proteomes" id="UP001269267">
    <property type="component" value="Unassembled WGS sequence"/>
</dbReference>
<dbReference type="InterPro" id="IPR012902">
    <property type="entry name" value="N_methyl_site"/>
</dbReference>
<comment type="caution">
    <text evidence="7">The sequence shown here is derived from an EMBL/GenBank/DDBJ whole genome shotgun (WGS) entry which is preliminary data.</text>
</comment>
<dbReference type="PANTHER" id="PTHR30093:SF34">
    <property type="entry name" value="PREPILIN PEPTIDASE-DEPENDENT PROTEIN D"/>
    <property type="match status" value="1"/>
</dbReference>
<keyword evidence="3" id="KW-0488">Methylation</keyword>
<evidence type="ECO:0000256" key="2">
    <source>
        <dbReference type="ARBA" id="ARBA00011156"/>
    </source>
</evidence>
<dbReference type="EMBL" id="JARWAI010000005">
    <property type="protein sequence ID" value="MDR5874930.1"/>
    <property type="molecule type" value="Genomic_DNA"/>
</dbReference>
<protein>
    <submittedName>
        <fullName evidence="7">Pilin</fullName>
    </submittedName>
</protein>
<dbReference type="PRINTS" id="PR00813">
    <property type="entry name" value="BCTERIALGSPG"/>
</dbReference>
<dbReference type="RefSeq" id="WP_309768009.1">
    <property type="nucleotide sequence ID" value="NZ_JARWAI010000005.1"/>
</dbReference>
<keyword evidence="4" id="KW-0281">Fimbrium</keyword>
<comment type="subunit">
    <text evidence="2">The pili are polar flexible filaments of about 5.4 nanometers diameter and 2.5 micrometers average length; they consist of only a single polypeptide chain arranged in a helical configuration of five subunits per turn in the assembled pilus.</text>
</comment>
<evidence type="ECO:0000256" key="6">
    <source>
        <dbReference type="SAM" id="Phobius"/>
    </source>
</evidence>
<sequence>MSHSAQPAIRNKHQGGFTLIELMIVVAIIGVLASIAVPQYQNYVARAQVSEAISLASSAKTAVSEYYITNGSFPDSNTKAGISANVDGTDIGSYVQSVKVENEGKITVAMSSSGVVSDLQDKSLQFTPDSSTGDDDNSGAIKWSCGASSTDGIPTKYLPASCRDADTTTSSSGE</sequence>
<gene>
    <name evidence="7" type="ORF">QC815_08330</name>
</gene>
<dbReference type="Pfam" id="PF00114">
    <property type="entry name" value="Pilin"/>
    <property type="match status" value="1"/>
</dbReference>
<evidence type="ECO:0000256" key="3">
    <source>
        <dbReference type="ARBA" id="ARBA00022481"/>
    </source>
</evidence>
<organism evidence="7 8">
    <name type="scientific">Vreelandella gomseomensis</name>
    <dbReference type="NCBI Taxonomy" id="370766"/>
    <lineage>
        <taxon>Bacteria</taxon>
        <taxon>Pseudomonadati</taxon>
        <taxon>Pseudomonadota</taxon>
        <taxon>Gammaproteobacteria</taxon>
        <taxon>Oceanospirillales</taxon>
        <taxon>Halomonadaceae</taxon>
        <taxon>Vreelandella</taxon>
    </lineage>
</organism>
<dbReference type="InterPro" id="IPR001082">
    <property type="entry name" value="Pilin"/>
</dbReference>
<dbReference type="PANTHER" id="PTHR30093">
    <property type="entry name" value="GENERAL SECRETION PATHWAY PROTEIN G"/>
    <property type="match status" value="1"/>
</dbReference>
<dbReference type="InterPro" id="IPR045584">
    <property type="entry name" value="Pilin-like"/>
</dbReference>